<dbReference type="EMBL" id="MW046606">
    <property type="protein sequence ID" value="QTE04077.1"/>
    <property type="molecule type" value="Genomic_DNA"/>
</dbReference>
<protein>
    <submittedName>
        <fullName evidence="2">VP</fullName>
    </submittedName>
</protein>
<feature type="compositionally biased region" description="Gly residues" evidence="1">
    <location>
        <begin position="33"/>
        <end position="42"/>
    </location>
</feature>
<name>A0A8A4XD42_9VIRU</name>
<feature type="region of interest" description="Disordered" evidence="1">
    <location>
        <begin position="13"/>
        <end position="43"/>
    </location>
</feature>
<sequence>MGISRKRARYTLHFDDDDNGGDEIGQQGVSQQAGGGGHGAGVLAGKESIEPEKKLHLANTSNVIKFVHTYRNWYEIDTGLFAVPSQHSIHSLFTKEVKTLAAKFVNNGTYVYAHFGVSPIRLSNFIVLSDNIQTTGGVNEVSSFVQNSKILHIKVSEPDIGSAYAMYVKNVDDTTGRLALPYSNCNSGTSYNDPDMLAKLKFGSQKNDDYDIEDIGIFTFKEQTITGMKKLRPTVNSFGIFDYAEARSGGISSSELDVYPATRLNTWNVQNQLKDYKMSIIDATEVIHCCGPKYAPLVWSSNSPYSADKIILPDKLPEYQTAISASGQAVKNSLVWQPQTKNYGAFIKEDVGSEIHATKRLAGRIDNKKCHDYITLIPIRKSDGTRMKLRASLLAETTITIHFMFRERALEEASLNIDEMQDWMEIVGGGHHEAHPNLKGIMTDGGMTHFTF</sequence>
<proteinExistence type="predicted"/>
<accession>A0A8A4XD42</accession>
<evidence type="ECO:0000256" key="1">
    <source>
        <dbReference type="SAM" id="MobiDB-lite"/>
    </source>
</evidence>
<evidence type="ECO:0000313" key="2">
    <source>
        <dbReference type="EMBL" id="QTE04077.1"/>
    </source>
</evidence>
<reference evidence="2" key="1">
    <citation type="submission" date="2020-09" db="EMBL/GenBank/DDBJ databases">
        <title>Parvovirus dark matter in the feces of wild birds.</title>
        <authorList>
            <person name="Dai Z."/>
            <person name="Yang S."/>
            <person name="Zhang W."/>
        </authorList>
    </citation>
    <scope>NUCLEOTIDE SEQUENCE</scope>
    <source>
        <strain evidence="2">War204par013</strain>
    </source>
</reference>
<organism evidence="2">
    <name type="scientific">Phylloscopus densovirus</name>
    <dbReference type="NCBI Taxonomy" id="2794543"/>
    <lineage>
        <taxon>Viruses</taxon>
        <taxon>Monodnaviria</taxon>
        <taxon>Shotokuvirae</taxon>
        <taxon>Cossaviricota</taxon>
        <taxon>Quintoviricetes</taxon>
        <taxon>Piccovirales</taxon>
        <taxon>Parvoviridae</taxon>
        <taxon>Densovirinae</taxon>
    </lineage>
</organism>